<evidence type="ECO:0000259" key="3">
    <source>
        <dbReference type="Pfam" id="PF01266"/>
    </source>
</evidence>
<dbReference type="Gene3D" id="3.50.50.60">
    <property type="entry name" value="FAD/NAD(P)-binding domain"/>
    <property type="match status" value="1"/>
</dbReference>
<dbReference type="Pfam" id="PF04857">
    <property type="entry name" value="CAF1"/>
    <property type="match status" value="1"/>
</dbReference>
<accession>A0A4Y1RZR7</accession>
<evidence type="ECO:0000256" key="2">
    <source>
        <dbReference type="ARBA" id="ARBA00008372"/>
    </source>
</evidence>
<dbReference type="GO" id="GO:0000175">
    <property type="term" value="F:3'-5'-RNA exonuclease activity"/>
    <property type="evidence" value="ECO:0007669"/>
    <property type="project" value="TreeGrafter"/>
</dbReference>
<dbReference type="InterPro" id="IPR006941">
    <property type="entry name" value="RNase_CAF1"/>
</dbReference>
<dbReference type="GO" id="GO:0003723">
    <property type="term" value="F:RNA binding"/>
    <property type="evidence" value="ECO:0007669"/>
    <property type="project" value="TreeGrafter"/>
</dbReference>
<reference evidence="4" key="1">
    <citation type="journal article" date="2019" name="Science">
        <title>Mutation of a bHLH transcription factor allowed almond domestication.</title>
        <authorList>
            <person name="Sanchez-Perez R."/>
            <person name="Pavan S."/>
            <person name="Mazzeo R."/>
            <person name="Moldovan C."/>
            <person name="Aiese Cigliano R."/>
            <person name="Del Cueto J."/>
            <person name="Ricciardi F."/>
            <person name="Lotti C."/>
            <person name="Ricciardi L."/>
            <person name="Dicenta F."/>
            <person name="Lopez-Marques R.L."/>
            <person name="Lindberg Moller B."/>
        </authorList>
    </citation>
    <scope>NUCLEOTIDE SEQUENCE</scope>
</reference>
<dbReference type="AlphaFoldDB" id="A0A4Y1RZR7"/>
<sequence>MSQCRRQRQTMASLPPLIRRRFLSTSTNVPKKWAVKEVTKLNFKESLEEFKDHLAGSDFVAVSLQKTGSFSAAWHRPQPFDTADTSYCKAKYAAERFQLLQFAACPFTLRASKLAPHPSVHLYYTYVHKYNFVLFPRDELKLGMPSYSFSVQTSHLTSMAQEGFDFNACIYNGISYLSRAQESAAKVRIGNPSPSTYIMNSSSTHTVADTVFLERIKSRVKHWKNACRSSKKDDALLSSLRKLVLGMLRELSDELVPLIIPAKGGGTQAVRVVLTSSKEDKDSFERELQNLEEEQNQRVRGFREVIDLISASQKPVVSHNSLNDFTFIHSKFLSPLPTNVDEFMDSLHLVFPHLLDVNHMMKNIGPLRKVTNIHAAISYLNNHYFAPIDMENLPQENEEGTVRRHNVVKMCYLFAKLCSILKIPDNAMTSNNALLAPAPEEYTNISNPYPDSPQESINDDIRIWTKNMKKVSCNHLVFLWGFRSGMTAGMLKSLLHKSHDVFSEEFDVRLVDKSCAIVVFWRPVLSETFLDFVSSEEICGSLREMVSEGLRASSYEAYKRVCRLGLWEANLAESLDRALEDPDCLVEANLAANCKEIYWSSDSTINFDNLMKKRQDYRDLNLSASGADSLFTRIRHQLFQIKPRRFTGTLCFKSTFEFKKFHSQSCSLNSDQQKKVNEVSMASDSEPAPASHSDQTFDVLVIGAGIIGLSIARQFLIGSDLSVAVIDKAVPCSGATGAGQGYIWMACKTVGSEGWELALRSQKLWEELAESLKDQGLDPLQLLGWKKTGSLLVGRTPEESDKLKRMVKQQCEAGLRAEYLSASDLHVKEPELMVDKDTGAAFLPDDSQLNARRAAEFLEKGNRHYSSKGRYAEFYNDPVISLLRSGGSGEVEAIKTSRNILHSKKAIVVAAGCWSGSLMSDLLRESEIVLDIPMKPRKGHLLVLENFNSFQLNHGLMEAGYIDHHHTAVPLPSLSTSGLLDDHDGQALSLSMTATMDTMGNIVLGSSRQFAGFCTEVEESIVNRIWERVGEFFPKLKEKPLSDFSKSREVRVGLRPYASDRPVPGLANVFLATGHEGEGLTMALGTAEMLVDMVLGNPQKVILRRLLFMVDFDDKTIQKRNSWWLPSEKPI</sequence>
<gene>
    <name evidence="4" type="ORF">Prudu_022620</name>
</gene>
<dbReference type="PANTHER" id="PTHR15092">
    <property type="entry name" value="POLY A -SPECIFIC RIBONUCLEASE/TARGET OF EGR1, MEMBER 1"/>
    <property type="match status" value="1"/>
</dbReference>
<name>A0A4Y1RZR7_PRUDU</name>
<dbReference type="SUPFAM" id="SSF53098">
    <property type="entry name" value="Ribonuclease H-like"/>
    <property type="match status" value="1"/>
</dbReference>
<dbReference type="InterPro" id="IPR051181">
    <property type="entry name" value="CAF1_poly(A)_ribonucleases"/>
</dbReference>
<dbReference type="SUPFAM" id="SSF51905">
    <property type="entry name" value="FAD/NAD(P)-binding domain"/>
    <property type="match status" value="1"/>
</dbReference>
<dbReference type="EMBL" id="AP019304">
    <property type="protein sequence ID" value="BBH09960.1"/>
    <property type="molecule type" value="Genomic_DNA"/>
</dbReference>
<evidence type="ECO:0000313" key="4">
    <source>
        <dbReference type="EMBL" id="BBH09960.1"/>
    </source>
</evidence>
<dbReference type="InterPro" id="IPR006076">
    <property type="entry name" value="FAD-dep_OxRdtase"/>
</dbReference>
<organism evidence="4">
    <name type="scientific">Prunus dulcis</name>
    <name type="common">Almond</name>
    <name type="synonym">Amygdalus dulcis</name>
    <dbReference type="NCBI Taxonomy" id="3755"/>
    <lineage>
        <taxon>Eukaryota</taxon>
        <taxon>Viridiplantae</taxon>
        <taxon>Streptophyta</taxon>
        <taxon>Embryophyta</taxon>
        <taxon>Tracheophyta</taxon>
        <taxon>Spermatophyta</taxon>
        <taxon>Magnoliopsida</taxon>
        <taxon>eudicotyledons</taxon>
        <taxon>Gunneridae</taxon>
        <taxon>Pentapetalae</taxon>
        <taxon>rosids</taxon>
        <taxon>fabids</taxon>
        <taxon>Rosales</taxon>
        <taxon>Rosaceae</taxon>
        <taxon>Amygdaloideae</taxon>
        <taxon>Amygdaleae</taxon>
        <taxon>Prunus</taxon>
    </lineage>
</organism>
<evidence type="ECO:0000256" key="1">
    <source>
        <dbReference type="ARBA" id="ARBA00001968"/>
    </source>
</evidence>
<protein>
    <submittedName>
        <fullName evidence="4">FAD-dependent oxidoreductase family protein</fullName>
    </submittedName>
</protein>
<dbReference type="InterPro" id="IPR012337">
    <property type="entry name" value="RNaseH-like_sf"/>
</dbReference>
<comment type="similarity">
    <text evidence="2">Belongs to the CAF1 family.</text>
</comment>
<dbReference type="InterPro" id="IPR036188">
    <property type="entry name" value="FAD/NAD-bd_sf"/>
</dbReference>
<feature type="domain" description="FAD dependent oxidoreductase" evidence="3">
    <location>
        <begin position="698"/>
        <end position="1093"/>
    </location>
</feature>
<dbReference type="PANTHER" id="PTHR15092:SF42">
    <property type="entry name" value="POLY(A)-SPECIFIC RIBONUCLEASE PARN-LIKE"/>
    <property type="match status" value="1"/>
</dbReference>
<dbReference type="Pfam" id="PF01266">
    <property type="entry name" value="DAO"/>
    <property type="match status" value="1"/>
</dbReference>
<proteinExistence type="inferred from homology"/>
<dbReference type="InterPro" id="IPR036397">
    <property type="entry name" value="RNaseH_sf"/>
</dbReference>
<dbReference type="Gene3D" id="3.30.420.10">
    <property type="entry name" value="Ribonuclease H-like superfamily/Ribonuclease H"/>
    <property type="match status" value="2"/>
</dbReference>
<comment type="cofactor">
    <cofactor evidence="1">
        <name>a divalent metal cation</name>
        <dbReference type="ChEBI" id="CHEBI:60240"/>
    </cofactor>
</comment>
<dbReference type="Gene3D" id="3.30.9.10">
    <property type="entry name" value="D-Amino Acid Oxidase, subunit A, domain 2"/>
    <property type="match status" value="1"/>
</dbReference>